<sequence>MLAQYHRAGTERLAAMHRAVNTRRRTMNGSRRPRNELRRTRSPAPRYGRAGEQSCDLKTTLKVLEDTYHYRYDGLAERLAGISLRRLSVLMDEAFNIALMLDESFLD</sequence>
<evidence type="ECO:0000313" key="2">
    <source>
        <dbReference type="EMBL" id="AVI43834.1"/>
    </source>
</evidence>
<name>A0A2P1BQ04_KLEPN</name>
<accession>A0A2P1BQ04</accession>
<proteinExistence type="predicted"/>
<evidence type="ECO:0000256" key="1">
    <source>
        <dbReference type="SAM" id="MobiDB-lite"/>
    </source>
</evidence>
<organism evidence="2">
    <name type="scientific">Klebsiella pneumoniae</name>
    <dbReference type="NCBI Taxonomy" id="573"/>
    <lineage>
        <taxon>Bacteria</taxon>
        <taxon>Pseudomonadati</taxon>
        <taxon>Pseudomonadota</taxon>
        <taxon>Gammaproteobacteria</taxon>
        <taxon>Enterobacterales</taxon>
        <taxon>Enterobacteriaceae</taxon>
        <taxon>Klebsiella/Raoultella group</taxon>
        <taxon>Klebsiella</taxon>
        <taxon>Klebsiella pneumoniae complex</taxon>
    </lineage>
</organism>
<dbReference type="AlphaFoldDB" id="A0A2P1BQ04"/>
<keyword evidence="2" id="KW-0614">Plasmid</keyword>
<protein>
    <submittedName>
        <fullName evidence="2">Uncharacterized protein</fullName>
    </submittedName>
</protein>
<reference evidence="2" key="1">
    <citation type="submission" date="2017-12" db="EMBL/GenBank/DDBJ databases">
        <title>Insights into the successfully spreading KPC-encoding IncII plasmids.</title>
        <authorList>
            <person name="Brandt C."/>
            <person name="Pletz M.W."/>
            <person name="Makarewicz O."/>
        </authorList>
    </citation>
    <scope>NUCLEOTIDE SEQUENCE</scope>
    <source>
        <strain evidence="2">St015788/2</strain>
        <plasmid evidence="2">pUJ-84KPC</plasmid>
    </source>
</reference>
<feature type="region of interest" description="Disordered" evidence="1">
    <location>
        <begin position="22"/>
        <end position="52"/>
    </location>
</feature>
<dbReference type="EMBL" id="MG700550">
    <property type="protein sequence ID" value="AVI43834.1"/>
    <property type="molecule type" value="Genomic_DNA"/>
</dbReference>
<geneLocation type="plasmid" evidence="2">
    <name>pUJ-84KPC</name>
</geneLocation>